<gene>
    <name evidence="2" type="ORF">BB560_004293</name>
</gene>
<proteinExistence type="predicted"/>
<evidence type="ECO:0000313" key="3">
    <source>
        <dbReference type="Proteomes" id="UP000245609"/>
    </source>
</evidence>
<accession>A0A2T9Z9Q6</accession>
<dbReference type="AlphaFoldDB" id="A0A2T9Z9Q6"/>
<protein>
    <submittedName>
        <fullName evidence="2">Uncharacterized protein</fullName>
    </submittedName>
</protein>
<organism evidence="2 3">
    <name type="scientific">Smittium megazygosporum</name>
    <dbReference type="NCBI Taxonomy" id="133381"/>
    <lineage>
        <taxon>Eukaryota</taxon>
        <taxon>Fungi</taxon>
        <taxon>Fungi incertae sedis</taxon>
        <taxon>Zoopagomycota</taxon>
        <taxon>Kickxellomycotina</taxon>
        <taxon>Harpellomycetes</taxon>
        <taxon>Harpellales</taxon>
        <taxon>Legeriomycetaceae</taxon>
        <taxon>Smittium</taxon>
    </lineage>
</organism>
<dbReference type="Proteomes" id="UP000245609">
    <property type="component" value="Unassembled WGS sequence"/>
</dbReference>
<feature type="non-terminal residue" evidence="2">
    <location>
        <position position="55"/>
    </location>
</feature>
<keyword evidence="3" id="KW-1185">Reference proteome</keyword>
<dbReference type="EMBL" id="MBFS01001209">
    <property type="protein sequence ID" value="PVV01292.1"/>
    <property type="molecule type" value="Genomic_DNA"/>
</dbReference>
<keyword evidence="1" id="KW-0812">Transmembrane</keyword>
<evidence type="ECO:0000313" key="2">
    <source>
        <dbReference type="EMBL" id="PVV01292.1"/>
    </source>
</evidence>
<keyword evidence="1" id="KW-1133">Transmembrane helix</keyword>
<comment type="caution">
    <text evidence="2">The sequence shown here is derived from an EMBL/GenBank/DDBJ whole genome shotgun (WGS) entry which is preliminary data.</text>
</comment>
<name>A0A2T9Z9Q6_9FUNG</name>
<evidence type="ECO:0000256" key="1">
    <source>
        <dbReference type="SAM" id="Phobius"/>
    </source>
</evidence>
<keyword evidence="1" id="KW-0472">Membrane</keyword>
<feature type="transmembrane region" description="Helical" evidence="1">
    <location>
        <begin position="27"/>
        <end position="50"/>
    </location>
</feature>
<reference evidence="2 3" key="1">
    <citation type="journal article" date="2018" name="MBio">
        <title>Comparative Genomics Reveals the Core Gene Toolbox for the Fungus-Insect Symbiosis.</title>
        <authorList>
            <person name="Wang Y."/>
            <person name="Stata M."/>
            <person name="Wang W."/>
            <person name="Stajich J.E."/>
            <person name="White M.M."/>
            <person name="Moncalvo J.M."/>
        </authorList>
    </citation>
    <scope>NUCLEOTIDE SEQUENCE [LARGE SCALE GENOMIC DNA]</scope>
    <source>
        <strain evidence="2 3">SC-DP-2</strain>
    </source>
</reference>
<sequence>MSFQLFHIGNWVHIWFLLTFPSLVESLWIEIPIGIFSSGVFVVLGILAIISGRYY</sequence>